<organism evidence="1 2">
    <name type="scientific">Dioscorea alata</name>
    <name type="common">Purple yam</name>
    <dbReference type="NCBI Taxonomy" id="55571"/>
    <lineage>
        <taxon>Eukaryota</taxon>
        <taxon>Viridiplantae</taxon>
        <taxon>Streptophyta</taxon>
        <taxon>Embryophyta</taxon>
        <taxon>Tracheophyta</taxon>
        <taxon>Spermatophyta</taxon>
        <taxon>Magnoliopsida</taxon>
        <taxon>Liliopsida</taxon>
        <taxon>Dioscoreales</taxon>
        <taxon>Dioscoreaceae</taxon>
        <taxon>Dioscorea</taxon>
    </lineage>
</organism>
<name>A0ACB7V536_DIOAL</name>
<evidence type="ECO:0000313" key="1">
    <source>
        <dbReference type="EMBL" id="KAH7668522.1"/>
    </source>
</evidence>
<gene>
    <name evidence="1" type="ORF">IHE45_11G015900</name>
</gene>
<accession>A0ACB7V536</accession>
<sequence length="2041" mass="220208">MDQEEEEGISGIPNPNPHQDEDVGGALDAVPSRLMDSPSLIDPVFVGENGARASEPEEVFGGDAAEKVEPLVGDALEDGKSLMDVWEEEMGPLVDVVREKEARPLDGLVEGRESSAGDSAVVVSVPAPDGGEETEPLVDASTETLEKGWIKPLEDMVGEERIEALVDKVGEDKGDPLADAVTKDGTEKSDPLGGAVKDGDCKSLENAEMEPSVDAMGGQEKSSMHGVMAEGTELLAGATEPVADAVKETAEPLLDSVEEEVAEPLSNAVEEEVEDVEVAEEPLVEYKTEEEAETVMDSTVEVAAEPLMNSVAKEAVEPFMDSVAEEAAEPLMMDSVAEEAAEPPSMDSIVGATEPLMDSVGDGAAEPPLMDSVMEATEPLMDSIGDGAAEPPSMDSIMEATEPLMDSVGEGAAEPPSTDSVAEEVAEPLMDSVVEMSAEPLMDSVVEAADPLMDSVVEAADALMDSVEEAADPLMDSVEEEAEEPLMDSMEEEAAEPLMDSMVEEAAEPLMDSITEKAAEPLISSRLEEAATTLEDSMVEEAAAPFEDSMLEAAAPSLGDFMVEDVEPFADTMIGEDAEPPAVSAKKGAGKRKRGRPPKTQSTRSLSRRKAEEDVCFICFDGGNLVVCDRRGCPKVYHPSCVNRDEAFFRSKGRWNCGWHICSICEKTASYMCYTCTYSLCKGCAKESAFVCIRGNKGLCSTCMSTVMLIETNQHANQTMSAVDFDDKTSWEFLFKDYWLDLKGKLSLTLEELNGAKTPRKESNVTVGNDESSEELYDVNADQVGSSDSSSERRQVSNSSRKKLKKGSRNTAKNDTPTGGTFREEMAHPDDTDWASNELLEFVAHMKGGDKSLLSQFDVQALLLEYIKQNNLRDPRRKSQIICDARLQSLFGKPRVGHFEMLKLLESHFLMKEVAQPVTDDSQGGVVDPDSSPVDADGNSDASTRLSFDKRRKARKRTDEKEPQTNLDDYAAIDVHNISLMYLKRNLMEDLIDDAEFSEKVIGCFVRIRISGASQKQDMYRLVQVVGTRMAGEKYKTGKKMTDIMLEILNLDKTEVVTIDVISNQDFTEEECKRLRQSIKCELIGRLTVGDVQEKARALQTVRVNDWLENEKSRLGHLRDRASEKGRRKELRECVEKLQLLNTPEERMRRLNDVPEIHSDPHMDPGYESAEEEPDDKRRDTYLRSRESSSLRKAREAGYPGKGGSSSSTWNERKVSETSSEQAAGSRDRVESQRKDVSQLNVQSTPANLETGVWNQLGKKAGQSSDIPSETMPASLPTGMVTQPVVNETEKIWHYKDPSGKIQGPFSMAQLRKWSTTGYFPEKLRIWKTSEKQDDSILLSDAMNGKFLKDPPPHEPQLSVFSQSGRVTSVTENRGNSAPLWTDNRQTGRNLRTPNDASPLATGNLEIAKSDKWASQPTIWSPSSREASVNTSALSRQVQGHDSPRSLASLSGNSSRSSSYQERGVHGGNAGEQMGHRNSWSSNRPTGEQKAQATFDTSKPWGNDPSSLPTPTPQATSMVWTGSQAALNSSAVSVQHLMNTGWGTTPDAAAAGWGLSSLSSAPKETEVGRSLVSLPITSLSDFQASHPQVSPLDVAGVLRSQLNSEQLPADNMSPVKNPIVFSGPSSREICGRNQFFESDCPSPTPKSEQTADDILNSEYSQQTSLNGRQMIPQDGGRSDSVYGLFSEGGNLSSRPDSLIESCANVVHSVPADARIKAETNALDSASSHRSEASTGPQGHTDMKSGEWSMPSPTPTTAPSGWGSGINSTTRSNNQIGQYATSDGSKMLTTSQLTANASNEAAQASVKDVQNTGWSVPTPNLNANMGQAQGTGNVGAMVQGSLNAGWGMVPQNNVNMAWGIPAQGNSNMNVGWSTPTQVNTNANLAWGPLAQGTMIANTGMGGLTQGVTTMMPTQGYPNPQSGWGTPTPANTNQNPSWGATAQGNTNANVSLGTNQTWDPSSGSSNWSMQQKQGGDGHSGQGDRGFQNNDSGHSGGGGRQSWSRSHSGGGGSRAPARGQRAGVCRFHENGHCKKGANCNYFHS</sequence>
<evidence type="ECO:0000313" key="2">
    <source>
        <dbReference type="Proteomes" id="UP000827976"/>
    </source>
</evidence>
<dbReference type="Proteomes" id="UP000827976">
    <property type="component" value="Chromosome 11"/>
</dbReference>
<dbReference type="EMBL" id="CM037021">
    <property type="protein sequence ID" value="KAH7668522.1"/>
    <property type="molecule type" value="Genomic_DNA"/>
</dbReference>
<proteinExistence type="predicted"/>
<comment type="caution">
    <text evidence="1">The sequence shown here is derived from an EMBL/GenBank/DDBJ whole genome shotgun (WGS) entry which is preliminary data.</text>
</comment>
<protein>
    <submittedName>
        <fullName evidence="1">RNA polymerase I transcription factor UAF protein</fullName>
    </submittedName>
</protein>
<keyword evidence="2" id="KW-1185">Reference proteome</keyword>
<reference evidence="2" key="1">
    <citation type="journal article" date="2022" name="Nat. Commun.">
        <title>Chromosome evolution and the genetic basis of agronomically important traits in greater yam.</title>
        <authorList>
            <person name="Bredeson J.V."/>
            <person name="Lyons J.B."/>
            <person name="Oniyinde I.O."/>
            <person name="Okereke N.R."/>
            <person name="Kolade O."/>
            <person name="Nnabue I."/>
            <person name="Nwadili C.O."/>
            <person name="Hribova E."/>
            <person name="Parker M."/>
            <person name="Nwogha J."/>
            <person name="Shu S."/>
            <person name="Carlson J."/>
            <person name="Kariba R."/>
            <person name="Muthemba S."/>
            <person name="Knop K."/>
            <person name="Barton G.J."/>
            <person name="Sherwood A.V."/>
            <person name="Lopez-Montes A."/>
            <person name="Asiedu R."/>
            <person name="Jamnadass R."/>
            <person name="Muchugi A."/>
            <person name="Goodstein D."/>
            <person name="Egesi C.N."/>
            <person name="Featherston J."/>
            <person name="Asfaw A."/>
            <person name="Simpson G.G."/>
            <person name="Dolezel J."/>
            <person name="Hendre P.S."/>
            <person name="Van Deynze A."/>
            <person name="Kumar P.L."/>
            <person name="Obidiegwu J.E."/>
            <person name="Bhattacharjee R."/>
            <person name="Rokhsar D.S."/>
        </authorList>
    </citation>
    <scope>NUCLEOTIDE SEQUENCE [LARGE SCALE GENOMIC DNA]</scope>
    <source>
        <strain evidence="2">cv. TDa95/00328</strain>
    </source>
</reference>